<protein>
    <recommendedName>
        <fullName evidence="2">Lipoprotein</fullName>
    </recommendedName>
</protein>
<sequence>MKHVSLILLVFFLISCSPSQNVDLNKVTRIAVSYPQKPRPVNSLPVSIDFDENSEEVIKIKKWLKDNRDGWKEYVVTSEKTLLRVFGYGFILHISKSSVVFGSGVDGSRTRYVKPIKNGEFDYLSKP</sequence>
<evidence type="ECO:0008006" key="2">
    <source>
        <dbReference type="Google" id="ProtNLM"/>
    </source>
</evidence>
<dbReference type="AlphaFoldDB" id="A0A3B0XBV2"/>
<evidence type="ECO:0000313" key="1">
    <source>
        <dbReference type="EMBL" id="VAW65758.1"/>
    </source>
</evidence>
<name>A0A3B0XBV2_9ZZZZ</name>
<accession>A0A3B0XBV2</accession>
<gene>
    <name evidence="1" type="ORF">MNBD_GAMMA10-3092</name>
</gene>
<reference evidence="1" key="1">
    <citation type="submission" date="2018-06" db="EMBL/GenBank/DDBJ databases">
        <authorList>
            <person name="Zhirakovskaya E."/>
        </authorList>
    </citation>
    <scope>NUCLEOTIDE SEQUENCE</scope>
</reference>
<proteinExistence type="predicted"/>
<dbReference type="PROSITE" id="PS51257">
    <property type="entry name" value="PROKAR_LIPOPROTEIN"/>
    <property type="match status" value="1"/>
</dbReference>
<dbReference type="EMBL" id="UOFJ01000191">
    <property type="protein sequence ID" value="VAW65758.1"/>
    <property type="molecule type" value="Genomic_DNA"/>
</dbReference>
<organism evidence="1">
    <name type="scientific">hydrothermal vent metagenome</name>
    <dbReference type="NCBI Taxonomy" id="652676"/>
    <lineage>
        <taxon>unclassified sequences</taxon>
        <taxon>metagenomes</taxon>
        <taxon>ecological metagenomes</taxon>
    </lineage>
</organism>